<evidence type="ECO:0000256" key="3">
    <source>
        <dbReference type="ARBA" id="ARBA00022676"/>
    </source>
</evidence>
<evidence type="ECO:0000256" key="9">
    <source>
        <dbReference type="ARBA" id="ARBA00022989"/>
    </source>
</evidence>
<protein>
    <recommendedName>
        <fullName evidence="14">Peptide O-xylosyltransferase</fullName>
    </recommendedName>
</protein>
<evidence type="ECO:0000256" key="10">
    <source>
        <dbReference type="ARBA" id="ARBA00023034"/>
    </source>
</evidence>
<sequence length="293" mass="34148">MVINVIKESHSEKSAILVVCHKPIPYVAKLANSEINSNFYIHVDRKADIDIIKKDFAPNLENVFWLEKRVDVNWGGFSIVQSILSLMRVALENKENLHFHLISGNCIFLDDITLIEKRMKSYPESSIFLELSSSLRRRYRLRFNAPHADTKYQRSIIGRLLTKCFQLIDKLVYPRNELIKLAPFGNMWFSANIEGMKQLLSIVTEDEETYFSHKLVPDEHFFQYLILKNGLQDTVYDNKRYIKFIGSANHPENLNYGELVSLERSKYWIARKVSSGIALNYLENIKKDCGSEY</sequence>
<keyword evidence="3" id="KW-0328">Glycosyltransferase</keyword>
<evidence type="ECO:0000256" key="13">
    <source>
        <dbReference type="ARBA" id="ARBA00023180"/>
    </source>
</evidence>
<gene>
    <name evidence="15" type="ORF">NCTC10643_00884</name>
</gene>
<evidence type="ECO:0000313" key="15">
    <source>
        <dbReference type="EMBL" id="VEI76502.1"/>
    </source>
</evidence>
<keyword evidence="8" id="KW-0735">Signal-anchor</keyword>
<accession>A0A448T973</accession>
<reference evidence="15" key="1">
    <citation type="submission" date="2018-12" db="EMBL/GenBank/DDBJ databases">
        <authorList>
            <consortium name="Pathogen Informatics"/>
        </authorList>
    </citation>
    <scope>NUCLEOTIDE SEQUENCE [LARGE SCALE GENOMIC DNA]</scope>
    <source>
        <strain evidence="15">NCTC10643</strain>
    </source>
</reference>
<keyword evidence="4" id="KW-0808">Transferase</keyword>
<evidence type="ECO:0000256" key="14">
    <source>
        <dbReference type="ARBA" id="ARBA00042865"/>
    </source>
</evidence>
<keyword evidence="5" id="KW-0812">Transmembrane</keyword>
<evidence type="ECO:0000256" key="11">
    <source>
        <dbReference type="ARBA" id="ARBA00023136"/>
    </source>
</evidence>
<keyword evidence="6" id="KW-0479">Metal-binding</keyword>
<dbReference type="GO" id="GO:0015012">
    <property type="term" value="P:heparan sulfate proteoglycan biosynthetic process"/>
    <property type="evidence" value="ECO:0007669"/>
    <property type="project" value="TreeGrafter"/>
</dbReference>
<evidence type="ECO:0000313" key="16">
    <source>
        <dbReference type="Proteomes" id="UP000271188"/>
    </source>
</evidence>
<comment type="subcellular location">
    <subcellularLocation>
        <location evidence="2">Endoplasmic reticulum membrane</location>
        <topology evidence="2">Single-pass type II membrane protein</topology>
    </subcellularLocation>
    <subcellularLocation>
        <location evidence="1">Golgi apparatus membrane</location>
        <topology evidence="1">Single-pass type II membrane protein</topology>
    </subcellularLocation>
</comment>
<keyword evidence="10" id="KW-0333">Golgi apparatus</keyword>
<evidence type="ECO:0000256" key="6">
    <source>
        <dbReference type="ARBA" id="ARBA00022723"/>
    </source>
</evidence>
<dbReference type="GO" id="GO:0046872">
    <property type="term" value="F:metal ion binding"/>
    <property type="evidence" value="ECO:0007669"/>
    <property type="project" value="UniProtKB-KW"/>
</dbReference>
<keyword evidence="7" id="KW-0256">Endoplasmic reticulum</keyword>
<dbReference type="PANTHER" id="PTHR46025">
    <property type="entry name" value="XYLOSYLTRANSFERASE OXT"/>
    <property type="match status" value="1"/>
</dbReference>
<keyword evidence="13" id="KW-0325">Glycoprotein</keyword>
<dbReference type="InterPro" id="IPR043538">
    <property type="entry name" value="XYLT"/>
</dbReference>
<evidence type="ECO:0000256" key="8">
    <source>
        <dbReference type="ARBA" id="ARBA00022968"/>
    </source>
</evidence>
<keyword evidence="12" id="KW-1015">Disulfide bond</keyword>
<dbReference type="GO" id="GO:0016020">
    <property type="term" value="C:membrane"/>
    <property type="evidence" value="ECO:0007669"/>
    <property type="project" value="InterPro"/>
</dbReference>
<dbReference type="AlphaFoldDB" id="A0A448T973"/>
<dbReference type="EMBL" id="LR134495">
    <property type="protein sequence ID" value="VEI76502.1"/>
    <property type="molecule type" value="Genomic_DNA"/>
</dbReference>
<dbReference type="Pfam" id="PF02485">
    <property type="entry name" value="Branch"/>
    <property type="match status" value="1"/>
</dbReference>
<dbReference type="PANTHER" id="PTHR46025:SF3">
    <property type="entry name" value="XYLOSYLTRANSFERASE OXT"/>
    <property type="match status" value="1"/>
</dbReference>
<evidence type="ECO:0000256" key="12">
    <source>
        <dbReference type="ARBA" id="ARBA00023157"/>
    </source>
</evidence>
<dbReference type="InterPro" id="IPR003406">
    <property type="entry name" value="Glyco_trans_14"/>
</dbReference>
<keyword evidence="11" id="KW-0472">Membrane</keyword>
<organism evidence="15 16">
    <name type="scientific">Mannheimia haemolytica</name>
    <name type="common">Pasteurella haemolytica</name>
    <dbReference type="NCBI Taxonomy" id="75985"/>
    <lineage>
        <taxon>Bacteria</taxon>
        <taxon>Pseudomonadati</taxon>
        <taxon>Pseudomonadota</taxon>
        <taxon>Gammaproteobacteria</taxon>
        <taxon>Pasteurellales</taxon>
        <taxon>Pasteurellaceae</taxon>
        <taxon>Mannheimia</taxon>
    </lineage>
</organism>
<dbReference type="GO" id="GO:0050650">
    <property type="term" value="P:chondroitin sulfate proteoglycan biosynthetic process"/>
    <property type="evidence" value="ECO:0007669"/>
    <property type="project" value="TreeGrafter"/>
</dbReference>
<keyword evidence="9" id="KW-1133">Transmembrane helix</keyword>
<evidence type="ECO:0000256" key="2">
    <source>
        <dbReference type="ARBA" id="ARBA00004648"/>
    </source>
</evidence>
<name>A0A448T973_MANHA</name>
<dbReference type="Proteomes" id="UP000271188">
    <property type="component" value="Chromosome"/>
</dbReference>
<dbReference type="GO" id="GO:0030158">
    <property type="term" value="F:protein xylosyltransferase activity"/>
    <property type="evidence" value="ECO:0007669"/>
    <property type="project" value="InterPro"/>
</dbReference>
<evidence type="ECO:0000256" key="5">
    <source>
        <dbReference type="ARBA" id="ARBA00022692"/>
    </source>
</evidence>
<proteinExistence type="predicted"/>
<evidence type="ECO:0000256" key="7">
    <source>
        <dbReference type="ARBA" id="ARBA00022824"/>
    </source>
</evidence>
<evidence type="ECO:0000256" key="1">
    <source>
        <dbReference type="ARBA" id="ARBA00004323"/>
    </source>
</evidence>
<evidence type="ECO:0000256" key="4">
    <source>
        <dbReference type="ARBA" id="ARBA00022679"/>
    </source>
</evidence>